<sequence>MTNSATFDEEYRMVDEESRTTIIDGLIFPEGLRWRGDELWFCDIEEHEVITADAAGTVRGRLAFPGEYPIGLAWTPDGALIVGGRFERLLTSRNGEIHVLRDIEVDGVVDSWSNDTVVDVAGRIYVSSFGKAYDLSDHGSNEQKLEGAGRILLVDLDGNIRKVAGGLSMPNTMQITPDGGTLICCDSFAHRVVKYAIQRDGSLGPGQLFAQFDEMTDGSTLDRAGGLWVAFPHVKQARRVLDGGVVTDVIEFEDEVFDVALGGPAGISLFAATSNLAATTPPADGSERARPGRIIRIEVDVPAA</sequence>
<dbReference type="InterPro" id="IPR011042">
    <property type="entry name" value="6-blade_b-propeller_TolB-like"/>
</dbReference>
<dbReference type="RefSeq" id="WP_166680640.1">
    <property type="nucleotide sequence ID" value="NZ_JAPWIS010000018.1"/>
</dbReference>
<dbReference type="InterPro" id="IPR013658">
    <property type="entry name" value="SGL"/>
</dbReference>
<dbReference type="Pfam" id="PF08450">
    <property type="entry name" value="SGL"/>
    <property type="match status" value="1"/>
</dbReference>
<dbReference type="Proteomes" id="UP001066327">
    <property type="component" value="Unassembled WGS sequence"/>
</dbReference>
<comment type="caution">
    <text evidence="3">The sequence shown here is derived from an EMBL/GenBank/DDBJ whole genome shotgun (WGS) entry which is preliminary data.</text>
</comment>
<proteinExistence type="inferred from homology"/>
<reference evidence="3" key="1">
    <citation type="submission" date="2022-12" db="EMBL/GenBank/DDBJ databases">
        <authorList>
            <person name="Krivoruchko A.V."/>
            <person name="Elkin A."/>
        </authorList>
    </citation>
    <scope>NUCLEOTIDE SEQUENCE</scope>
    <source>
        <strain evidence="3">IEGM 249</strain>
    </source>
</reference>
<keyword evidence="4" id="KW-1185">Reference proteome</keyword>
<protein>
    <submittedName>
        <fullName evidence="3">SMP-30/gluconolactonase/LRE family protein</fullName>
    </submittedName>
</protein>
<dbReference type="Gene3D" id="2.120.10.30">
    <property type="entry name" value="TolB, C-terminal domain"/>
    <property type="match status" value="1"/>
</dbReference>
<dbReference type="PANTHER" id="PTHR10907">
    <property type="entry name" value="REGUCALCIN"/>
    <property type="match status" value="1"/>
</dbReference>
<gene>
    <name evidence="3" type="ORF">O4328_29305</name>
</gene>
<dbReference type="PANTHER" id="PTHR10907:SF47">
    <property type="entry name" value="REGUCALCIN"/>
    <property type="match status" value="1"/>
</dbReference>
<feature type="domain" description="SMP-30/Gluconolactonase/LRE-like region" evidence="2">
    <location>
        <begin position="28"/>
        <end position="274"/>
    </location>
</feature>
<evidence type="ECO:0000313" key="4">
    <source>
        <dbReference type="Proteomes" id="UP001066327"/>
    </source>
</evidence>
<comment type="similarity">
    <text evidence="1">Belongs to the SMP-30/CGR1 family.</text>
</comment>
<name>A0ABT4NK69_RHOOP</name>
<dbReference type="SUPFAM" id="SSF63829">
    <property type="entry name" value="Calcium-dependent phosphotriesterase"/>
    <property type="match status" value="1"/>
</dbReference>
<accession>A0ABT4NK69</accession>
<evidence type="ECO:0000259" key="2">
    <source>
        <dbReference type="Pfam" id="PF08450"/>
    </source>
</evidence>
<evidence type="ECO:0000313" key="3">
    <source>
        <dbReference type="EMBL" id="MCZ4587740.1"/>
    </source>
</evidence>
<organism evidence="3 4">
    <name type="scientific">Rhodococcus opacus</name>
    <name type="common">Nocardia opaca</name>
    <dbReference type="NCBI Taxonomy" id="37919"/>
    <lineage>
        <taxon>Bacteria</taxon>
        <taxon>Bacillati</taxon>
        <taxon>Actinomycetota</taxon>
        <taxon>Actinomycetes</taxon>
        <taxon>Mycobacteriales</taxon>
        <taxon>Nocardiaceae</taxon>
        <taxon>Rhodococcus</taxon>
    </lineage>
</organism>
<evidence type="ECO:0000256" key="1">
    <source>
        <dbReference type="ARBA" id="ARBA00008853"/>
    </source>
</evidence>
<dbReference type="EMBL" id="JAPWIS010000018">
    <property type="protein sequence ID" value="MCZ4587740.1"/>
    <property type="molecule type" value="Genomic_DNA"/>
</dbReference>